<proteinExistence type="inferred from homology"/>
<name>A0AAV1HVS4_9CHLO</name>
<dbReference type="Proteomes" id="UP001314263">
    <property type="component" value="Unassembled WGS sequence"/>
</dbReference>
<dbReference type="SUPFAM" id="SSF53335">
    <property type="entry name" value="S-adenosyl-L-methionine-dependent methyltransferases"/>
    <property type="match status" value="1"/>
</dbReference>
<dbReference type="AlphaFoldDB" id="A0AAV1HVS4"/>
<comment type="similarity">
    <text evidence="1">Belongs to the methyltransferase superfamily. METL family.</text>
</comment>
<dbReference type="Gene3D" id="3.40.50.150">
    <property type="entry name" value="Vaccinia Virus protein VP39"/>
    <property type="match status" value="1"/>
</dbReference>
<organism evidence="5 6">
    <name type="scientific">Coccomyxa viridis</name>
    <dbReference type="NCBI Taxonomy" id="1274662"/>
    <lineage>
        <taxon>Eukaryota</taxon>
        <taxon>Viridiplantae</taxon>
        <taxon>Chlorophyta</taxon>
        <taxon>core chlorophytes</taxon>
        <taxon>Trebouxiophyceae</taxon>
        <taxon>Trebouxiophyceae incertae sedis</taxon>
        <taxon>Coccomyxaceae</taxon>
        <taxon>Coccomyxa</taxon>
    </lineage>
</organism>
<evidence type="ECO:0000313" key="6">
    <source>
        <dbReference type="Proteomes" id="UP001314263"/>
    </source>
</evidence>
<evidence type="ECO:0000256" key="2">
    <source>
        <dbReference type="ARBA" id="ARBA00022603"/>
    </source>
</evidence>
<dbReference type="PANTHER" id="PTHR22809:SF14">
    <property type="entry name" value="TRNA N(3)-METHYLCYTIDINE METHYLTRANSFERASE"/>
    <property type="match status" value="1"/>
</dbReference>
<dbReference type="CDD" id="cd02440">
    <property type="entry name" value="AdoMet_MTases"/>
    <property type="match status" value="1"/>
</dbReference>
<dbReference type="EMBL" id="CAUYUE010000002">
    <property type="protein sequence ID" value="CAK0742270.1"/>
    <property type="molecule type" value="Genomic_DNA"/>
</dbReference>
<comment type="caution">
    <text evidence="5">The sequence shown here is derived from an EMBL/GenBank/DDBJ whole genome shotgun (WGS) entry which is preliminary data.</text>
</comment>
<protein>
    <recommendedName>
        <fullName evidence="4">Methyltransferase type 12 domain-containing protein</fullName>
    </recommendedName>
</protein>
<evidence type="ECO:0000256" key="1">
    <source>
        <dbReference type="ARBA" id="ARBA00009725"/>
    </source>
</evidence>
<dbReference type="GO" id="GO:0008173">
    <property type="term" value="F:RNA methyltransferase activity"/>
    <property type="evidence" value="ECO:0007669"/>
    <property type="project" value="UniProtKB-ARBA"/>
</dbReference>
<dbReference type="GO" id="GO:0032259">
    <property type="term" value="P:methylation"/>
    <property type="evidence" value="ECO:0007669"/>
    <property type="project" value="UniProtKB-KW"/>
</dbReference>
<feature type="domain" description="Methyltransferase type 12" evidence="4">
    <location>
        <begin position="160"/>
        <end position="264"/>
    </location>
</feature>
<evidence type="ECO:0000313" key="5">
    <source>
        <dbReference type="EMBL" id="CAK0742270.1"/>
    </source>
</evidence>
<dbReference type="PANTHER" id="PTHR22809">
    <property type="entry name" value="METHYLTRANSFERASE-RELATED"/>
    <property type="match status" value="1"/>
</dbReference>
<dbReference type="GO" id="GO:0008757">
    <property type="term" value="F:S-adenosylmethionine-dependent methyltransferase activity"/>
    <property type="evidence" value="ECO:0007669"/>
    <property type="project" value="UniProtKB-ARBA"/>
</dbReference>
<gene>
    <name evidence="5" type="ORF">CVIRNUC_001384</name>
</gene>
<keyword evidence="2" id="KW-0489">Methyltransferase</keyword>
<keyword evidence="3" id="KW-0808">Transferase</keyword>
<dbReference type="InterPro" id="IPR029063">
    <property type="entry name" value="SAM-dependent_MTases_sf"/>
</dbReference>
<keyword evidence="6" id="KW-1185">Reference proteome</keyword>
<accession>A0AAV1HVS4</accession>
<evidence type="ECO:0000256" key="3">
    <source>
        <dbReference type="ARBA" id="ARBA00022679"/>
    </source>
</evidence>
<dbReference type="InterPro" id="IPR026113">
    <property type="entry name" value="METTL2/6/8-like"/>
</dbReference>
<sequence>MLRSHAFSKELLTRPFSVHGIVNSLLSSNLPPQNPITHQQPAAPSTEHRLQCFRRPYHMVSRCQAFVGERTESAQEYHSADFDFHEHKAAVDEQLANDPSAYQIPEGSGPRKQPILSEHEAWEAFHARDNATARFYKERRYLLLEFPVLTVQDPPQRIAELGCGCGSALLPILKENQQSTVIATDISPTAVRLLEAAAARAGIASHRIQAFACDSANPAVGDCMLSGAEADSLLIIFTLAALPQEDQHHMLSNAFKALKAGGRLLIRDHGIYDITQLRLRPEQKISENLYKRGDSTLCYFFSTEDLEAKAAAAGFTTEECSYVCVQLLNRKKGFLIRRVFVHGIFRKPEH</sequence>
<dbReference type="Pfam" id="PF08242">
    <property type="entry name" value="Methyltransf_12"/>
    <property type="match status" value="1"/>
</dbReference>
<evidence type="ECO:0000259" key="4">
    <source>
        <dbReference type="Pfam" id="PF08242"/>
    </source>
</evidence>
<dbReference type="InterPro" id="IPR013217">
    <property type="entry name" value="Methyltransf_12"/>
</dbReference>
<reference evidence="5 6" key="1">
    <citation type="submission" date="2023-10" db="EMBL/GenBank/DDBJ databases">
        <authorList>
            <person name="Maclean D."/>
            <person name="Macfadyen A."/>
        </authorList>
    </citation>
    <scope>NUCLEOTIDE SEQUENCE [LARGE SCALE GENOMIC DNA]</scope>
</reference>